<evidence type="ECO:0000256" key="10">
    <source>
        <dbReference type="ARBA" id="ARBA00023211"/>
    </source>
</evidence>
<keyword evidence="9" id="KW-0460">Magnesium</keyword>
<evidence type="ECO:0000256" key="3">
    <source>
        <dbReference type="ARBA" id="ARBA00001946"/>
    </source>
</evidence>
<dbReference type="AlphaFoldDB" id="A0A411MIE1"/>
<gene>
    <name evidence="12" type="ORF">EXN22_13255</name>
</gene>
<dbReference type="InterPro" id="IPR011856">
    <property type="entry name" value="tRNA_endonuc-like_dom_sf"/>
</dbReference>
<organism evidence="12 13">
    <name type="scientific">Pseudomonas tructae</name>
    <dbReference type="NCBI Taxonomy" id="2518644"/>
    <lineage>
        <taxon>Bacteria</taxon>
        <taxon>Pseudomonadati</taxon>
        <taxon>Pseudomonadota</taxon>
        <taxon>Gammaproteobacteria</taxon>
        <taxon>Pseudomonadales</taxon>
        <taxon>Pseudomonadaceae</taxon>
        <taxon>Pseudomonas</taxon>
    </lineage>
</organism>
<dbReference type="PANTHER" id="PTHR15749:SF4">
    <property type="entry name" value="FANCONI-ASSOCIATED NUCLEASE 1"/>
    <property type="match status" value="1"/>
</dbReference>
<keyword evidence="10" id="KW-0464">Manganese</keyword>
<evidence type="ECO:0000313" key="12">
    <source>
        <dbReference type="EMBL" id="QBF26612.1"/>
    </source>
</evidence>
<sequence length="547" mass="62948">MIAHSVDEPFYYLHNFQQVLGWIELRYADLLDAQERAFIQQFRQQPRAAQALLVRMVMRKGLLFRPSKLVYAEIGSPRAALEPLLAMGWVVDDSPLSLEQLFDLLRKDELATGFGPLLSRPRATKSELLAQLQALELPPRPLHEWLPGFAEPVIELRLQALCDRLRLLFFGNLYQDWSEFVLADLGLMRYEQVAFSDDSRALRQRSDIDVALALHQCGEWLEQGAALEQVVAQVQALDSDNPWLQRRRSRLLYQLGQHSERLADWPLALRIYPRSQHPQARIRHIRVLERSEQWPAAFALASQVALQPANAVEVQALARILPRLQRKLGGPPQPRRAKPKVSLIDLTLPAQWAAMGVEQAVQQHLEQDGGHVHYVENTLFNSLFGLLCWEAIFAPLPGAFFHPFQSAPQDLHDAEFHPRRRELFAQCLGQLDDGRYRQTIRSHFLSKQGLQSPFVYWQVLSETLLEQALACLPAAHLKRCFERLLEDLQGNRSGMPDLIQFWPEQQRYRMIEVKGPGDRLQDSQLRWIEFCAEHGLPVDVCHVQWST</sequence>
<dbReference type="FunFam" id="3.40.1350.10:FF:000024">
    <property type="entry name" value="Fanconi-associated nuclease"/>
    <property type="match status" value="1"/>
</dbReference>
<dbReference type="Pfam" id="PF18081">
    <property type="entry name" value="FANC_SAP"/>
    <property type="match status" value="1"/>
</dbReference>
<dbReference type="GO" id="GO:0046872">
    <property type="term" value="F:metal ion binding"/>
    <property type="evidence" value="ECO:0007669"/>
    <property type="project" value="UniProtKB-KW"/>
</dbReference>
<comment type="cofactor">
    <cofactor evidence="3">
        <name>Mg(2+)</name>
        <dbReference type="ChEBI" id="CHEBI:18420"/>
    </cofactor>
</comment>
<dbReference type="InterPro" id="IPR011990">
    <property type="entry name" value="TPR-like_helical_dom_sf"/>
</dbReference>
<dbReference type="Gene3D" id="1.25.40.10">
    <property type="entry name" value="Tetratricopeptide repeat domain"/>
    <property type="match status" value="1"/>
</dbReference>
<dbReference type="Pfam" id="PF08774">
    <property type="entry name" value="VRR_NUC"/>
    <property type="match status" value="1"/>
</dbReference>
<evidence type="ECO:0000256" key="7">
    <source>
        <dbReference type="ARBA" id="ARBA00022723"/>
    </source>
</evidence>
<evidence type="ECO:0000256" key="5">
    <source>
        <dbReference type="ARBA" id="ARBA00012029"/>
    </source>
</evidence>
<evidence type="ECO:0000313" key="13">
    <source>
        <dbReference type="Proteomes" id="UP000291130"/>
    </source>
</evidence>
<dbReference type="InterPro" id="IPR049125">
    <property type="entry name" value="FAN1-like_WH"/>
</dbReference>
<dbReference type="EC" id="3.1.4.1" evidence="5"/>
<proteinExistence type="inferred from homology"/>
<keyword evidence="6" id="KW-0540">Nuclease</keyword>
<name>A0A411MIE1_9PSED</name>
<dbReference type="KEGG" id="ptk:EXN22_13255"/>
<dbReference type="InterPro" id="IPR040603">
    <property type="entry name" value="FAN1_SAP_bact"/>
</dbReference>
<comment type="catalytic activity">
    <reaction evidence="1">
        <text>Hydrolytically removes 5'-nucleotides successively from the 3'-hydroxy termini of 3'-hydroxy-terminated oligonucleotides.</text>
        <dbReference type="EC" id="3.1.4.1"/>
    </reaction>
</comment>
<evidence type="ECO:0000256" key="4">
    <source>
        <dbReference type="ARBA" id="ARBA00005533"/>
    </source>
</evidence>
<evidence type="ECO:0000256" key="9">
    <source>
        <dbReference type="ARBA" id="ARBA00022842"/>
    </source>
</evidence>
<protein>
    <recommendedName>
        <fullName evidence="5">phosphodiesterase I</fullName>
        <ecNumber evidence="5">3.1.4.1</ecNumber>
    </recommendedName>
</protein>
<keyword evidence="13" id="KW-1185">Reference proteome</keyword>
<dbReference type="PANTHER" id="PTHR15749">
    <property type="entry name" value="FANCONI-ASSOCIATED NUCLEASE 1"/>
    <property type="match status" value="1"/>
</dbReference>
<dbReference type="InterPro" id="IPR014883">
    <property type="entry name" value="VRR_NUC"/>
</dbReference>
<dbReference type="SMART" id="SM00990">
    <property type="entry name" value="VRR_NUC"/>
    <property type="match status" value="1"/>
</dbReference>
<reference evidence="12 13" key="1">
    <citation type="submission" date="2019-02" db="EMBL/GenBank/DDBJ databases">
        <title>Complete genome sequence of Pseudomonas sp. SNU WT1 isolated from rainbow trout.</title>
        <authorList>
            <person name="Oh W.T."/>
            <person name="Park S.C."/>
        </authorList>
    </citation>
    <scope>NUCLEOTIDE SEQUENCE [LARGE SCALE GENOMIC DNA]</scope>
    <source>
        <strain evidence="12 13">SNU WT1</strain>
    </source>
</reference>
<dbReference type="GO" id="GO:0036297">
    <property type="term" value="P:interstrand cross-link repair"/>
    <property type="evidence" value="ECO:0007669"/>
    <property type="project" value="InterPro"/>
</dbReference>
<accession>A0A411MIE1</accession>
<evidence type="ECO:0000256" key="2">
    <source>
        <dbReference type="ARBA" id="ARBA00001936"/>
    </source>
</evidence>
<keyword evidence="7" id="KW-0479">Metal-binding</keyword>
<dbReference type="InterPro" id="IPR033315">
    <property type="entry name" value="Fan1-like"/>
</dbReference>
<dbReference type="Proteomes" id="UP000291130">
    <property type="component" value="Chromosome"/>
</dbReference>
<dbReference type="Pfam" id="PF21315">
    <property type="entry name" value="FAN1_HTH"/>
    <property type="match status" value="1"/>
</dbReference>
<feature type="domain" description="VRR-NUC" evidence="11">
    <location>
        <begin position="431"/>
        <end position="545"/>
    </location>
</feature>
<dbReference type="OrthoDB" id="9803913at2"/>
<dbReference type="RefSeq" id="WP_130264480.1">
    <property type="nucleotide sequence ID" value="NZ_CP035952.1"/>
</dbReference>
<dbReference type="GO" id="GO:0004528">
    <property type="term" value="F:phosphodiesterase I activity"/>
    <property type="evidence" value="ECO:0007669"/>
    <property type="project" value="UniProtKB-EC"/>
</dbReference>
<dbReference type="EMBL" id="CP035952">
    <property type="protein sequence ID" value="QBF26612.1"/>
    <property type="molecule type" value="Genomic_DNA"/>
</dbReference>
<comment type="similarity">
    <text evidence="4">Belongs to the FAN1 family.</text>
</comment>
<evidence type="ECO:0000256" key="8">
    <source>
        <dbReference type="ARBA" id="ARBA00022801"/>
    </source>
</evidence>
<evidence type="ECO:0000259" key="11">
    <source>
        <dbReference type="SMART" id="SM00990"/>
    </source>
</evidence>
<comment type="cofactor">
    <cofactor evidence="2">
        <name>Mn(2+)</name>
        <dbReference type="ChEBI" id="CHEBI:29035"/>
    </cofactor>
</comment>
<evidence type="ECO:0000256" key="6">
    <source>
        <dbReference type="ARBA" id="ARBA00022722"/>
    </source>
</evidence>
<evidence type="ECO:0000256" key="1">
    <source>
        <dbReference type="ARBA" id="ARBA00000983"/>
    </source>
</evidence>
<dbReference type="GO" id="GO:0003676">
    <property type="term" value="F:nucleic acid binding"/>
    <property type="evidence" value="ECO:0007669"/>
    <property type="project" value="InterPro"/>
</dbReference>
<dbReference type="Gene3D" id="3.40.1350.10">
    <property type="match status" value="1"/>
</dbReference>
<keyword evidence="8" id="KW-0378">Hydrolase</keyword>